<evidence type="ECO:0000259" key="3">
    <source>
        <dbReference type="PROSITE" id="PS51186"/>
    </source>
</evidence>
<keyword evidence="5" id="KW-1185">Reference proteome</keyword>
<evidence type="ECO:0000313" key="4">
    <source>
        <dbReference type="EMBL" id="ESK49152.1"/>
    </source>
</evidence>
<accession>V2UG08</accession>
<reference evidence="4 5" key="1">
    <citation type="submission" date="2013-10" db="EMBL/GenBank/DDBJ databases">
        <title>The Genome Sequence of Acinetobacter brisouii CIP 110357.</title>
        <authorList>
            <consortium name="The Broad Institute Genomics Platform"/>
            <consortium name="The Broad Institute Genome Sequencing Center for Infectious Disease"/>
            <person name="Cerqueira G."/>
            <person name="Feldgarden M."/>
            <person name="Courvalin P."/>
            <person name="Grillot-Courvalin C."/>
            <person name="Clermont D."/>
            <person name="Rocha E."/>
            <person name="Yoon E.-J."/>
            <person name="Nemec A."/>
            <person name="Young S.K."/>
            <person name="Zeng Q."/>
            <person name="Gargeya S."/>
            <person name="Fitzgerald M."/>
            <person name="Abouelleil A."/>
            <person name="Alvarado L."/>
            <person name="Berlin A.M."/>
            <person name="Chapman S.B."/>
            <person name="Gainer-Dewar J."/>
            <person name="Goldberg J."/>
            <person name="Gnerre S."/>
            <person name="Griggs A."/>
            <person name="Gujja S."/>
            <person name="Hansen M."/>
            <person name="Howarth C."/>
            <person name="Imamovic A."/>
            <person name="Ireland A."/>
            <person name="Larimer J."/>
            <person name="McCowan C."/>
            <person name="Murphy C."/>
            <person name="Pearson M."/>
            <person name="Poon T.W."/>
            <person name="Priest M."/>
            <person name="Roberts A."/>
            <person name="Saif S."/>
            <person name="Shea T."/>
            <person name="Sykes S."/>
            <person name="Wortman J."/>
            <person name="Nusbaum C."/>
            <person name="Birren B."/>
        </authorList>
    </citation>
    <scope>NUCLEOTIDE SEQUENCE [LARGE SCALE GENOMIC DNA]</scope>
    <source>
        <strain evidence="4 5">CIP 110357</strain>
    </source>
</reference>
<dbReference type="InterPro" id="IPR051016">
    <property type="entry name" value="Diverse_Substrate_AcTransf"/>
</dbReference>
<evidence type="ECO:0000313" key="5">
    <source>
        <dbReference type="Proteomes" id="UP000018418"/>
    </source>
</evidence>
<comment type="caution">
    <text evidence="4">The sequence shown here is derived from an EMBL/GenBank/DDBJ whole genome shotgun (WGS) entry which is preliminary data.</text>
</comment>
<dbReference type="PANTHER" id="PTHR10545:SF42">
    <property type="entry name" value="ACETYLTRANSFERASE"/>
    <property type="match status" value="1"/>
</dbReference>
<evidence type="ECO:0000256" key="1">
    <source>
        <dbReference type="ARBA" id="ARBA00022679"/>
    </source>
</evidence>
<keyword evidence="1" id="KW-0808">Transferase</keyword>
<protein>
    <recommendedName>
        <fullName evidence="3">N-acetyltransferase domain-containing protein</fullName>
    </recommendedName>
</protein>
<dbReference type="OrthoDB" id="9805924at2"/>
<organism evidence="4 5">
    <name type="scientific">Acinetobacter brisouii CIP 110357</name>
    <dbReference type="NCBI Taxonomy" id="1341683"/>
    <lineage>
        <taxon>Bacteria</taxon>
        <taxon>Pseudomonadati</taxon>
        <taxon>Pseudomonadota</taxon>
        <taxon>Gammaproteobacteria</taxon>
        <taxon>Moraxellales</taxon>
        <taxon>Moraxellaceae</taxon>
        <taxon>Acinetobacter</taxon>
    </lineage>
</organism>
<dbReference type="EMBL" id="AYEU01000010">
    <property type="protein sequence ID" value="ESK49152.1"/>
    <property type="molecule type" value="Genomic_DNA"/>
</dbReference>
<dbReference type="SUPFAM" id="SSF55729">
    <property type="entry name" value="Acyl-CoA N-acyltransferases (Nat)"/>
    <property type="match status" value="1"/>
</dbReference>
<name>V2UG08_9GAMM</name>
<dbReference type="PANTHER" id="PTHR10545">
    <property type="entry name" value="DIAMINE N-ACETYLTRANSFERASE"/>
    <property type="match status" value="1"/>
</dbReference>
<dbReference type="Proteomes" id="UP000018418">
    <property type="component" value="Unassembled WGS sequence"/>
</dbReference>
<proteinExistence type="predicted"/>
<sequence>MQVRKLLKQDYQNWLSLWEGYQNFYKVNLTAELSQLTFNRLIDECEEMGCFVLEADKELIGLVHYIFHRSTWTEGNYCYLQDLFVKTDNRAKGCGKILIEAVYAEAHKQNCSRVYWLTQETNYQARILYDQVAVNAGFIQYRKNIA</sequence>
<dbReference type="Gene3D" id="3.40.630.30">
    <property type="match status" value="1"/>
</dbReference>
<dbReference type="HOGENOM" id="CLU_013985_32_1_6"/>
<evidence type="ECO:0000256" key="2">
    <source>
        <dbReference type="ARBA" id="ARBA00023315"/>
    </source>
</evidence>
<dbReference type="STRING" id="396323.VH98_03360"/>
<dbReference type="InterPro" id="IPR016181">
    <property type="entry name" value="Acyl_CoA_acyltransferase"/>
</dbReference>
<dbReference type="InterPro" id="IPR000182">
    <property type="entry name" value="GNAT_dom"/>
</dbReference>
<dbReference type="AlphaFoldDB" id="V2UG08"/>
<dbReference type="RefSeq" id="WP_004898319.1">
    <property type="nucleotide sequence ID" value="NZ_BBTI01000010.1"/>
</dbReference>
<feature type="domain" description="N-acetyltransferase" evidence="3">
    <location>
        <begin position="1"/>
        <end position="146"/>
    </location>
</feature>
<gene>
    <name evidence="4" type="ORF">P255_02727</name>
</gene>
<dbReference type="CDD" id="cd04301">
    <property type="entry name" value="NAT_SF"/>
    <property type="match status" value="1"/>
</dbReference>
<keyword evidence="2" id="KW-0012">Acyltransferase</keyword>
<dbReference type="PROSITE" id="PS51186">
    <property type="entry name" value="GNAT"/>
    <property type="match status" value="1"/>
</dbReference>
<dbReference type="GO" id="GO:0008080">
    <property type="term" value="F:N-acetyltransferase activity"/>
    <property type="evidence" value="ECO:0007669"/>
    <property type="project" value="TreeGrafter"/>
</dbReference>
<dbReference type="Pfam" id="PF00583">
    <property type="entry name" value="Acetyltransf_1"/>
    <property type="match status" value="1"/>
</dbReference>